<accession>A0AAW1U5I2</accession>
<dbReference type="AlphaFoldDB" id="A0AAW1U5I2"/>
<sequence>MSECARFNFEQKNVDYVATHQSKTKCHFYGRVSIIILSRIFEATTLNDEVLDSRRHDLKFCIQKIFLRMG</sequence>
<dbReference type="EMBL" id="JARQZJ010000034">
    <property type="protein sequence ID" value="KAK9875917.1"/>
    <property type="molecule type" value="Genomic_DNA"/>
</dbReference>
<name>A0AAW1U5I2_9CUCU</name>
<keyword evidence="2" id="KW-1185">Reference proteome</keyword>
<dbReference type="Proteomes" id="UP001431783">
    <property type="component" value="Unassembled WGS sequence"/>
</dbReference>
<proteinExistence type="predicted"/>
<evidence type="ECO:0000313" key="2">
    <source>
        <dbReference type="Proteomes" id="UP001431783"/>
    </source>
</evidence>
<evidence type="ECO:0000313" key="1">
    <source>
        <dbReference type="EMBL" id="KAK9875917.1"/>
    </source>
</evidence>
<gene>
    <name evidence="1" type="ORF">WA026_009701</name>
</gene>
<reference evidence="1 2" key="1">
    <citation type="submission" date="2023-03" db="EMBL/GenBank/DDBJ databases">
        <title>Genome insight into feeding habits of ladybird beetles.</title>
        <authorList>
            <person name="Li H.-S."/>
            <person name="Huang Y.-H."/>
            <person name="Pang H."/>
        </authorList>
    </citation>
    <scope>NUCLEOTIDE SEQUENCE [LARGE SCALE GENOMIC DNA]</scope>
    <source>
        <strain evidence="1">SYSU_2023b</strain>
        <tissue evidence="1">Whole body</tissue>
    </source>
</reference>
<protein>
    <submittedName>
        <fullName evidence="1">Uncharacterized protein</fullName>
    </submittedName>
</protein>
<comment type="caution">
    <text evidence="1">The sequence shown here is derived from an EMBL/GenBank/DDBJ whole genome shotgun (WGS) entry which is preliminary data.</text>
</comment>
<organism evidence="1 2">
    <name type="scientific">Henosepilachna vigintioctopunctata</name>
    <dbReference type="NCBI Taxonomy" id="420089"/>
    <lineage>
        <taxon>Eukaryota</taxon>
        <taxon>Metazoa</taxon>
        <taxon>Ecdysozoa</taxon>
        <taxon>Arthropoda</taxon>
        <taxon>Hexapoda</taxon>
        <taxon>Insecta</taxon>
        <taxon>Pterygota</taxon>
        <taxon>Neoptera</taxon>
        <taxon>Endopterygota</taxon>
        <taxon>Coleoptera</taxon>
        <taxon>Polyphaga</taxon>
        <taxon>Cucujiformia</taxon>
        <taxon>Coccinelloidea</taxon>
        <taxon>Coccinellidae</taxon>
        <taxon>Epilachninae</taxon>
        <taxon>Epilachnini</taxon>
        <taxon>Henosepilachna</taxon>
    </lineage>
</organism>
<feature type="non-terminal residue" evidence="1">
    <location>
        <position position="70"/>
    </location>
</feature>